<keyword evidence="2" id="KW-0813">Transport</keyword>
<dbReference type="SUPFAM" id="SSF103473">
    <property type="entry name" value="MFS general substrate transporter"/>
    <property type="match status" value="1"/>
</dbReference>
<dbReference type="InterPro" id="IPR020846">
    <property type="entry name" value="MFS_dom"/>
</dbReference>
<feature type="transmembrane region" description="Helical" evidence="7">
    <location>
        <begin position="275"/>
        <end position="297"/>
    </location>
</feature>
<keyword evidence="5 7" id="KW-0472">Membrane</keyword>
<evidence type="ECO:0000256" key="6">
    <source>
        <dbReference type="ARBA" id="ARBA00023251"/>
    </source>
</evidence>
<feature type="transmembrane region" description="Helical" evidence="7">
    <location>
        <begin position="21"/>
        <end position="43"/>
    </location>
</feature>
<feature type="transmembrane region" description="Helical" evidence="7">
    <location>
        <begin position="484"/>
        <end position="504"/>
    </location>
</feature>
<dbReference type="InterPro" id="IPR011701">
    <property type="entry name" value="MFS"/>
</dbReference>
<dbReference type="Gene3D" id="1.20.1250.20">
    <property type="entry name" value="MFS general substrate transporter like domains"/>
    <property type="match status" value="1"/>
</dbReference>
<dbReference type="GO" id="GO:0046677">
    <property type="term" value="P:response to antibiotic"/>
    <property type="evidence" value="ECO:0007669"/>
    <property type="project" value="UniProtKB-KW"/>
</dbReference>
<protein>
    <submittedName>
        <fullName evidence="9">MFS transporter</fullName>
    </submittedName>
</protein>
<dbReference type="CDD" id="cd17321">
    <property type="entry name" value="MFS_MMR_MDR_like"/>
    <property type="match status" value="1"/>
</dbReference>
<proteinExistence type="predicted"/>
<evidence type="ECO:0000313" key="9">
    <source>
        <dbReference type="EMBL" id="WTT22976.1"/>
    </source>
</evidence>
<evidence type="ECO:0000256" key="7">
    <source>
        <dbReference type="SAM" id="Phobius"/>
    </source>
</evidence>
<dbReference type="PROSITE" id="PS50850">
    <property type="entry name" value="MFS"/>
    <property type="match status" value="1"/>
</dbReference>
<accession>A0AAU2AHI0</accession>
<keyword evidence="6" id="KW-0046">Antibiotic resistance</keyword>
<keyword evidence="3 7" id="KW-0812">Transmembrane</keyword>
<feature type="transmembrane region" description="Helical" evidence="7">
    <location>
        <begin position="207"/>
        <end position="225"/>
    </location>
</feature>
<comment type="subcellular location">
    <subcellularLocation>
        <location evidence="1">Cell membrane</location>
        <topology evidence="1">Multi-pass membrane protein</topology>
    </subcellularLocation>
</comment>
<feature type="transmembrane region" description="Helical" evidence="7">
    <location>
        <begin position="110"/>
        <end position="132"/>
    </location>
</feature>
<name>A0AAU2AHI0_9ACTN</name>
<evidence type="ECO:0000256" key="3">
    <source>
        <dbReference type="ARBA" id="ARBA00022692"/>
    </source>
</evidence>
<dbReference type="GO" id="GO:0022857">
    <property type="term" value="F:transmembrane transporter activity"/>
    <property type="evidence" value="ECO:0007669"/>
    <property type="project" value="InterPro"/>
</dbReference>
<dbReference type="Gene3D" id="1.20.1720.10">
    <property type="entry name" value="Multidrug resistance protein D"/>
    <property type="match status" value="1"/>
</dbReference>
<dbReference type="GO" id="GO:0005886">
    <property type="term" value="C:plasma membrane"/>
    <property type="evidence" value="ECO:0007669"/>
    <property type="project" value="UniProtKB-SubCell"/>
</dbReference>
<dbReference type="PANTHER" id="PTHR42718">
    <property type="entry name" value="MAJOR FACILITATOR SUPERFAMILY MULTIDRUG TRANSPORTER MFSC"/>
    <property type="match status" value="1"/>
</dbReference>
<feature type="transmembrane region" description="Helical" evidence="7">
    <location>
        <begin position="55"/>
        <end position="74"/>
    </location>
</feature>
<dbReference type="EMBL" id="CP108222">
    <property type="protein sequence ID" value="WTT22976.1"/>
    <property type="molecule type" value="Genomic_DNA"/>
</dbReference>
<feature type="transmembrane region" description="Helical" evidence="7">
    <location>
        <begin position="370"/>
        <end position="390"/>
    </location>
</feature>
<feature type="domain" description="Major facilitator superfamily (MFS) profile" evidence="8">
    <location>
        <begin position="20"/>
        <end position="508"/>
    </location>
</feature>
<dbReference type="Pfam" id="PF07690">
    <property type="entry name" value="MFS_1"/>
    <property type="match status" value="1"/>
</dbReference>
<evidence type="ECO:0000256" key="4">
    <source>
        <dbReference type="ARBA" id="ARBA00022989"/>
    </source>
</evidence>
<dbReference type="InterPro" id="IPR036259">
    <property type="entry name" value="MFS_trans_sf"/>
</dbReference>
<gene>
    <name evidence="9" type="ORF">OHA22_49200</name>
</gene>
<feature type="transmembrane region" description="Helical" evidence="7">
    <location>
        <begin position="309"/>
        <end position="332"/>
    </location>
</feature>
<feature type="transmembrane region" description="Helical" evidence="7">
    <location>
        <begin position="339"/>
        <end position="358"/>
    </location>
</feature>
<dbReference type="AlphaFoldDB" id="A0AAU2AHI0"/>
<evidence type="ECO:0000256" key="5">
    <source>
        <dbReference type="ARBA" id="ARBA00023136"/>
    </source>
</evidence>
<dbReference type="PANTHER" id="PTHR42718:SF9">
    <property type="entry name" value="MAJOR FACILITATOR SUPERFAMILY MULTIDRUG TRANSPORTER MFSC"/>
    <property type="match status" value="1"/>
</dbReference>
<feature type="transmembrane region" description="Helical" evidence="7">
    <location>
        <begin position="144"/>
        <end position="168"/>
    </location>
</feature>
<organism evidence="9">
    <name type="scientific">Streptomyces sp. NBC_00093</name>
    <dbReference type="NCBI Taxonomy" id="2975649"/>
    <lineage>
        <taxon>Bacteria</taxon>
        <taxon>Bacillati</taxon>
        <taxon>Actinomycetota</taxon>
        <taxon>Actinomycetes</taxon>
        <taxon>Kitasatosporales</taxon>
        <taxon>Streptomycetaceae</taxon>
        <taxon>Streptomyces</taxon>
    </lineage>
</organism>
<sequence length="517" mass="52736">MTTSVPTQASPVGGRSRRLGLLVVCLGVMMAFVDVTSTISALGDIQTDLRVTASTLVWITSAYSLAVVSFVMSAGTFGDLFGRRRVFSLGAAVFLAGSVLAVFADSAGMLIAAQAIAGLGGAAVLPTSLAIVSATFTDPHERTAAIGIWAACSGVGLAVGPILAGALLEHFSWHSVYLANIVIAGAALLLAPVFVAESRHPTRRPDLAGLVLGTVMTASATYAIIQGGSTGYTETPIITMYVVFATSLFLFVRVELRNPDPMLDLRLFRNASFSAVMGVAAISVFGLVGVALLSVLYMERVGRTSPLDVGVRLLPLFGPFLLVTVIAARVLVRRIGLTPLITAGLVLIGAGSLTLLATDAAGGYGAMWPGLLVAGVGAGLLTAPSTAAAVNSVPPEQEGMAAAAVNMARQLGTVLGPSVLGTIVTSRFPRNLHDRLVEADIPSPQADKIVAGVSHGGGATELPAALARVVGTAVPRAFTDAVHLGNLIGGVVLIVMAVPAAMFVRQKVHGAGSSTEA</sequence>
<keyword evidence="4 7" id="KW-1133">Transmembrane helix</keyword>
<evidence type="ECO:0000259" key="8">
    <source>
        <dbReference type="PROSITE" id="PS50850"/>
    </source>
</evidence>
<feature type="transmembrane region" description="Helical" evidence="7">
    <location>
        <begin position="237"/>
        <end position="254"/>
    </location>
</feature>
<evidence type="ECO:0000256" key="2">
    <source>
        <dbReference type="ARBA" id="ARBA00022448"/>
    </source>
</evidence>
<feature type="transmembrane region" description="Helical" evidence="7">
    <location>
        <begin position="86"/>
        <end position="104"/>
    </location>
</feature>
<evidence type="ECO:0000256" key="1">
    <source>
        <dbReference type="ARBA" id="ARBA00004651"/>
    </source>
</evidence>
<feature type="transmembrane region" description="Helical" evidence="7">
    <location>
        <begin position="174"/>
        <end position="195"/>
    </location>
</feature>
<reference evidence="9" key="1">
    <citation type="submission" date="2022-10" db="EMBL/GenBank/DDBJ databases">
        <title>The complete genomes of actinobacterial strains from the NBC collection.</title>
        <authorList>
            <person name="Joergensen T.S."/>
            <person name="Alvarez Arevalo M."/>
            <person name="Sterndorff E.B."/>
            <person name="Faurdal D."/>
            <person name="Vuksanovic O."/>
            <person name="Mourched A.-S."/>
            <person name="Charusanti P."/>
            <person name="Shaw S."/>
            <person name="Blin K."/>
            <person name="Weber T."/>
        </authorList>
    </citation>
    <scope>NUCLEOTIDE SEQUENCE</scope>
    <source>
        <strain evidence="9">NBC_00093</strain>
    </source>
</reference>